<evidence type="ECO:0000313" key="2">
    <source>
        <dbReference type="Proteomes" id="UP001497600"/>
    </source>
</evidence>
<protein>
    <submittedName>
        <fullName evidence="1">Uncharacterized protein</fullName>
    </submittedName>
</protein>
<name>A0ABP0EBB2_9ASCO</name>
<reference evidence="1 2" key="1">
    <citation type="submission" date="2024-01" db="EMBL/GenBank/DDBJ databases">
        <authorList>
            <consortium name="Genoscope - CEA"/>
            <person name="William W."/>
        </authorList>
    </citation>
    <scope>NUCLEOTIDE SEQUENCE [LARGE SCALE GENOMIC DNA]</scope>
    <source>
        <strain evidence="1 2">29B2s-10</strain>
    </source>
</reference>
<sequence length="1022" mass="117824">MIKQTLRYNTRIRASTIVRVTGKRTRFFGSTVDNVEPSQQTPVEEIFNKVQFGTLSKFIDFSYLEINNNTYDKFDSEKIIQKHSVTTNPRVSDIEQESRQTAPIPGTLVEFIDTTANHNTHIRATFGIVVEESNAKFDESNNKFTVLTIDNQLLKVNAQDITISFPRVFYSQWIKSIIPNERKRLVSILRYFINESIALQNFLEDEFQFDTAFAHHANSNTVMPLLISSMIRSFKLPPWKSQEIESSYFKTCALMMACHMHMSNNPNQWMVPTMLPANRVSNVSLVDGCSNTMPPLKVYLTQSIKNHESIKEVQTRFDKDMTYTEELKNFVKQLQDMQSNESTRKSSEDLTIWFTVWEGSQYIQLINLMKLYVIYPHHELERLLEKILVGPIEVQDISPTSVFKILNEWNVYDPRGEREKASDIVLSANIMGSPILNQLSVSSTNDLNPLESQQISNYSSNQNDKFPHLRRKLLPENILYGLIRDGDPSGTSSLAISMSRTNDHKHWINVHVQDIATRLSPNSRLFESISTNFRSDIQLRGNLNLFNSNYLSKHAFKSKIINNDFISVGDISTNGKKGITDIKDQLSCMTISFLYSPYKNDPFEDMENEIQINFDDISKCQIKIVPSEELERILKGTKSSKFRLFKKREDFNSSDFNDIDIHNIRFISNVLKTYNKVRNIHNAALFDSSKPCDLTSLELKGVSDIENESTLSKNLVREVTSFCGDMTSLYCFKNEIPAFTHNQDVIEDDCLKKNEGVEEEVEELNLETMFKKNVPTEKTFEDDSEVIETDTVLIHHNNVLLPAFRANSYFQVLMSRDSHGNIPIIGRVCSNNFLVKRKIEVSPEIIRPLLREGLNSGYVDVINGNNCYESLLNQYQILSHLQSLKSNESMNYMEEVSKFSYLIRNGYPKEPLHWNVLEEEVATLEIMKDFRDLFGSIEKRYWKLKELESKKEQRENHKYTCIVTKIGPQIEDWNLSKALCVEMGLELEILTQSSKIDTIGTIINCNKILYIDSVEGRCVLAE</sequence>
<evidence type="ECO:0000313" key="1">
    <source>
        <dbReference type="EMBL" id="CAK7902663.1"/>
    </source>
</evidence>
<proteinExistence type="predicted"/>
<gene>
    <name evidence="1" type="ORF">CAAN4_D01002</name>
</gene>
<keyword evidence="2" id="KW-1185">Reference proteome</keyword>
<dbReference type="EMBL" id="OZ004256">
    <property type="protein sequence ID" value="CAK7902663.1"/>
    <property type="molecule type" value="Genomic_DNA"/>
</dbReference>
<dbReference type="Proteomes" id="UP001497600">
    <property type="component" value="Chromosome D"/>
</dbReference>
<organism evidence="1 2">
    <name type="scientific">[Candida] anglica</name>
    <dbReference type="NCBI Taxonomy" id="148631"/>
    <lineage>
        <taxon>Eukaryota</taxon>
        <taxon>Fungi</taxon>
        <taxon>Dikarya</taxon>
        <taxon>Ascomycota</taxon>
        <taxon>Saccharomycotina</taxon>
        <taxon>Pichiomycetes</taxon>
        <taxon>Debaryomycetaceae</taxon>
        <taxon>Kurtzmaniella</taxon>
    </lineage>
</organism>
<accession>A0ABP0EBB2</accession>